<dbReference type="RefSeq" id="YP_009208918.1">
    <property type="nucleotide sequence ID" value="NC_028912.1"/>
</dbReference>
<protein>
    <submittedName>
        <fullName evidence="1">Uncharacterized protein</fullName>
    </submittedName>
</protein>
<proteinExistence type="predicted"/>
<accession>A0A076YMS0</accession>
<sequence length="66" mass="7403">MSRPDWKEEMCALLGKQVKTVLSHDPLAVAQGQLLSFSEDGEVVLLDDCGIKHYCWPNLETVLDET</sequence>
<evidence type="ECO:0000313" key="1">
    <source>
        <dbReference type="EMBL" id="AIK68898.1"/>
    </source>
</evidence>
<dbReference type="GeneID" id="26635323"/>
<organism evidence="1 2">
    <name type="scientific">Mycobacterium phage Swirley</name>
    <dbReference type="NCBI Taxonomy" id="1527534"/>
    <lineage>
        <taxon>Viruses</taxon>
        <taxon>Duplodnaviria</taxon>
        <taxon>Heunggongvirae</taxon>
        <taxon>Uroviricota</taxon>
        <taxon>Caudoviricetes</taxon>
        <taxon>Benedictvirus</taxon>
        <taxon>Benedictvirus swirley</taxon>
    </lineage>
</organism>
<dbReference type="EMBL" id="KM101118">
    <property type="protein sequence ID" value="AIK68898.1"/>
    <property type="molecule type" value="Genomic_DNA"/>
</dbReference>
<name>A0A076YMS0_9CAUD</name>
<dbReference type="Proteomes" id="UP000204370">
    <property type="component" value="Segment"/>
</dbReference>
<evidence type="ECO:0000313" key="2">
    <source>
        <dbReference type="Proteomes" id="UP000204370"/>
    </source>
</evidence>
<gene>
    <name evidence="1" type="ORF">PBI_SWIRLEY_33</name>
</gene>
<dbReference type="KEGG" id="vg:26635323"/>
<reference evidence="1 2" key="1">
    <citation type="submission" date="2014-06" db="EMBL/GenBank/DDBJ databases">
        <authorList>
            <person name="Delgado B.M."/>
            <person name="Feathers C.T."/>
            <person name="Feeney M.S."/>
            <person name="Feuer K.L."/>
            <person name="Florin D.T."/>
            <person name="Gordon M.B."/>
            <person name="Gorman S.E."/>
            <person name="Grajales M."/>
            <person name="Heckman E.L."/>
            <person name="Juarez M.C."/>
            <person name="Kenna M.A."/>
            <person name="Mageeney C.M."/>
            <person name="Marzillier J.Y."/>
            <person name="Miller B.D."/>
            <person name="Schlegel J.L."/>
            <person name="So C.Y."/>
            <person name="Sternberg R.A."/>
            <person name="Ware V.C."/>
            <person name="Anders K.R."/>
            <person name="Braun M.A."/>
            <person name="Delesalle V.A."/>
            <person name="Hughes L.E."/>
            <person name="Bradley K.W."/>
            <person name="Barker L.P."/>
            <person name="Asai D.J."/>
            <person name="Bowman C.A."/>
            <person name="Russell D.A."/>
            <person name="Pope W.H."/>
            <person name="Jacobs-Sera D."/>
            <person name="Hendrix R.W."/>
            <person name="Hatfull G.F."/>
        </authorList>
    </citation>
    <scope>NUCLEOTIDE SEQUENCE [LARGE SCALE GENOMIC DNA]</scope>
</reference>
<keyword evidence="2" id="KW-1185">Reference proteome</keyword>
<dbReference type="OrthoDB" id="28102at10239"/>